<sequence length="160" mass="19196">MAEIKGTERNLQWTILAAFRYCSNRHLTKSIHGVDTVILDNLHLIGTAFIQQMINDIEWEQRAQEIDEEEQQKEKDDFFYRLKAHVGDYMRYMQDMQDQKQNKDAQKLYSLLNDVMEACKTVKVNRPTPWWRQVEDTSYLTPLLNKLREEVERREQNGEQ</sequence>
<evidence type="ECO:0000313" key="1">
    <source>
        <dbReference type="EMBL" id="DAD89461.1"/>
    </source>
</evidence>
<proteinExistence type="predicted"/>
<dbReference type="EMBL" id="BK015061">
    <property type="protein sequence ID" value="DAD89461.1"/>
    <property type="molecule type" value="Genomic_DNA"/>
</dbReference>
<name>A0A8S5N464_9CAUD</name>
<organism evidence="1">
    <name type="scientific">Myoviridae sp. ctxpQ22</name>
    <dbReference type="NCBI Taxonomy" id="2826715"/>
    <lineage>
        <taxon>Viruses</taxon>
        <taxon>Duplodnaviria</taxon>
        <taxon>Heunggongvirae</taxon>
        <taxon>Uroviricota</taxon>
        <taxon>Caudoviricetes</taxon>
    </lineage>
</organism>
<accession>A0A8S5N464</accession>
<reference evidence="1" key="1">
    <citation type="journal article" date="2021" name="Proc. Natl. Acad. Sci. U.S.A.">
        <title>A Catalog of Tens of Thousands of Viruses from Human Metagenomes Reveals Hidden Associations with Chronic Diseases.</title>
        <authorList>
            <person name="Tisza M.J."/>
            <person name="Buck C.B."/>
        </authorList>
    </citation>
    <scope>NUCLEOTIDE SEQUENCE</scope>
    <source>
        <strain evidence="1">CtxpQ22</strain>
    </source>
</reference>
<protein>
    <submittedName>
        <fullName evidence="1">Uncharacterized protein</fullName>
    </submittedName>
</protein>